<keyword evidence="5" id="KW-0677">Repeat</keyword>
<dbReference type="PRINTS" id="PR00417">
    <property type="entry name" value="PRTPISMRASEI"/>
</dbReference>
<evidence type="ECO:0000256" key="15">
    <source>
        <dbReference type="ARBA" id="ARBA00032877"/>
    </source>
</evidence>
<dbReference type="SMART" id="SM00493">
    <property type="entry name" value="TOPRIM"/>
    <property type="match status" value="1"/>
</dbReference>
<evidence type="ECO:0000313" key="19">
    <source>
        <dbReference type="Proteomes" id="UP000239731"/>
    </source>
</evidence>
<dbReference type="GO" id="GO:0006265">
    <property type="term" value="P:DNA topological change"/>
    <property type="evidence" value="ECO:0007669"/>
    <property type="project" value="InterPro"/>
</dbReference>
<dbReference type="InterPro" id="IPR003601">
    <property type="entry name" value="Topo_IA_2"/>
</dbReference>
<dbReference type="Pfam" id="PF01751">
    <property type="entry name" value="Toprim"/>
    <property type="match status" value="1"/>
</dbReference>
<keyword evidence="10" id="KW-0238">DNA-binding</keyword>
<dbReference type="GO" id="GO:0006310">
    <property type="term" value="P:DNA recombination"/>
    <property type="evidence" value="ECO:0007669"/>
    <property type="project" value="TreeGrafter"/>
</dbReference>
<evidence type="ECO:0000256" key="7">
    <source>
        <dbReference type="ARBA" id="ARBA00022833"/>
    </source>
</evidence>
<dbReference type="NCBIfam" id="NF005829">
    <property type="entry name" value="PRK07726.1"/>
    <property type="match status" value="1"/>
</dbReference>
<dbReference type="InterPro" id="IPR034144">
    <property type="entry name" value="TOPRIM_TopoIII"/>
</dbReference>
<evidence type="ECO:0000256" key="6">
    <source>
        <dbReference type="ARBA" id="ARBA00022771"/>
    </source>
</evidence>
<dbReference type="InterPro" id="IPR003602">
    <property type="entry name" value="Topo_IA_DNA-bd_dom"/>
</dbReference>
<dbReference type="SMART" id="SM00436">
    <property type="entry name" value="TOP1Bc"/>
    <property type="match status" value="1"/>
</dbReference>
<sequence length="655" mass="71971">MRLFLCEKPSQGRDIAKVLGASRRGDGCLIGPETTVTWCIGHLLEPAPPEAYGDQYKSWSLDHLPIVPEHWQVEVKPKTAAQFKVIKRLLSEASTVVIATDADREGEMIARELLERCNYRGHVERLWLSALNEASIHKALSSLKSSQETFPLYHSALARSRADWLIGMNLSRLFTLLGRRAGYDGVLSVGRVQTPTLRLVVDRDRAIASFVSVPYWDVDVHLSSMGQPFIASWLPPSSGADAAGRCLRRALASSTVQAISSNESATVLLLQTEHFREAPPLPFDLSTLQEVCSRKLGLGAQETLNIAQALYETHKATSYPRSDCRYLPESMFNEVAAVFDALLRMDPALSPALASVDQSLRSRAWNDAKITAHHAIIPTTEPANLGRMSEQERQVYQLIRSHYLAQFLPHHEFDRTEVELECGAERLTAVGKQILVQGWKSLLSDRAEGDEPGQKSQVLPVLQQGTRCAVDNVELKSMRTAAPKQLTEGDLIKAMKNVAKLVNDPRLKQKLRDTTGIGTEATRAGIIKGLIDRGYLLKKKRALMASAAAHTLIEAVPAAVADPGMTAIWEQALDEIEAGRLTLDAFVAKQAHWITQLIANCGALTLSVPVEAGPACPNCNASMLRRKGKSGPFWSCSQYPDCKGTVPISKGTRLQ</sequence>
<dbReference type="InterPro" id="IPR023406">
    <property type="entry name" value="Topo_IA_AS"/>
</dbReference>
<dbReference type="InterPro" id="IPR000380">
    <property type="entry name" value="Topo_IA"/>
</dbReference>
<dbReference type="RefSeq" id="WP_070411918.1">
    <property type="nucleotide sequence ID" value="NZ_PVUH01000026.1"/>
</dbReference>
<dbReference type="AlphaFoldDB" id="A0A2T0HPT9"/>
<comment type="similarity">
    <text evidence="2">Belongs to the type IA topoisomerase family.</text>
</comment>
<evidence type="ECO:0000256" key="12">
    <source>
        <dbReference type="ARBA" id="ARBA00030003"/>
    </source>
</evidence>
<reference evidence="18 19" key="1">
    <citation type="submission" date="2018-03" db="EMBL/GenBank/DDBJ databases">
        <title>Blue discolouration in mozzarella cheese caused by Pseudomonas fluorescens.</title>
        <authorList>
            <person name="Chiesa F."/>
            <person name="Dalmasso A."/>
            <person name="Lomonaco S."/>
        </authorList>
    </citation>
    <scope>NUCLEOTIDE SEQUENCE [LARGE SCALE GENOMIC DNA]</scope>
    <source>
        <strain evidence="18 19">11293</strain>
    </source>
</reference>
<dbReference type="FunFam" id="1.10.290.10:FF:000004">
    <property type="entry name" value="DNA topoisomerase 3"/>
    <property type="match status" value="1"/>
</dbReference>
<dbReference type="NCBIfam" id="TIGR01056">
    <property type="entry name" value="topB"/>
    <property type="match status" value="1"/>
</dbReference>
<evidence type="ECO:0000259" key="17">
    <source>
        <dbReference type="PROSITE" id="PS52039"/>
    </source>
</evidence>
<dbReference type="InterPro" id="IPR013497">
    <property type="entry name" value="Topo_IA_cen"/>
</dbReference>
<dbReference type="InterPro" id="IPR006171">
    <property type="entry name" value="TOPRIM_dom"/>
</dbReference>
<evidence type="ECO:0000256" key="3">
    <source>
        <dbReference type="ARBA" id="ARBA00012891"/>
    </source>
</evidence>
<dbReference type="PROSITE" id="PS50880">
    <property type="entry name" value="TOPRIM"/>
    <property type="match status" value="1"/>
</dbReference>
<dbReference type="PROSITE" id="PS52039">
    <property type="entry name" value="TOPO_IA_2"/>
    <property type="match status" value="1"/>
</dbReference>
<feature type="domain" description="Toprim" evidence="16">
    <location>
        <begin position="1"/>
        <end position="132"/>
    </location>
</feature>
<evidence type="ECO:0000313" key="18">
    <source>
        <dbReference type="EMBL" id="PRW85101.1"/>
    </source>
</evidence>
<dbReference type="InterPro" id="IPR013498">
    <property type="entry name" value="Topo_IA_Znf"/>
</dbReference>
<evidence type="ECO:0000256" key="4">
    <source>
        <dbReference type="ARBA" id="ARBA00022723"/>
    </source>
</evidence>
<evidence type="ECO:0000259" key="16">
    <source>
        <dbReference type="PROSITE" id="PS50880"/>
    </source>
</evidence>
<dbReference type="Gene3D" id="3.40.50.140">
    <property type="match status" value="1"/>
</dbReference>
<dbReference type="PROSITE" id="PS00396">
    <property type="entry name" value="TOPO_IA_1"/>
    <property type="match status" value="1"/>
</dbReference>
<dbReference type="PANTHER" id="PTHR11390:SF21">
    <property type="entry name" value="DNA TOPOISOMERASE 3-ALPHA"/>
    <property type="match status" value="1"/>
</dbReference>
<dbReference type="Pfam" id="PF01131">
    <property type="entry name" value="Topoisom_bac"/>
    <property type="match status" value="1"/>
</dbReference>
<evidence type="ECO:0000256" key="14">
    <source>
        <dbReference type="ARBA" id="ARBA00032235"/>
    </source>
</evidence>
<keyword evidence="6" id="KW-0863">Zinc-finger</keyword>
<dbReference type="SUPFAM" id="SSF57783">
    <property type="entry name" value="Zinc beta-ribbon"/>
    <property type="match status" value="1"/>
</dbReference>
<dbReference type="GO" id="GO:0008270">
    <property type="term" value="F:zinc ion binding"/>
    <property type="evidence" value="ECO:0007669"/>
    <property type="project" value="UniProtKB-KW"/>
</dbReference>
<dbReference type="EMBL" id="PVUH01000026">
    <property type="protein sequence ID" value="PRW85101.1"/>
    <property type="molecule type" value="Genomic_DNA"/>
</dbReference>
<evidence type="ECO:0000256" key="11">
    <source>
        <dbReference type="ARBA" id="ARBA00023235"/>
    </source>
</evidence>
<comment type="catalytic activity">
    <reaction evidence="1">
        <text>ATP-independent breakage of single-stranded DNA, followed by passage and rejoining.</text>
        <dbReference type="EC" id="5.6.2.1"/>
    </reaction>
</comment>
<dbReference type="Gene3D" id="1.10.460.10">
    <property type="entry name" value="Topoisomerase I, domain 2"/>
    <property type="match status" value="1"/>
</dbReference>
<keyword evidence="7" id="KW-0862">Zinc</keyword>
<accession>A0A2T0HPT9</accession>
<feature type="domain" description="Topo IA-type catalytic" evidence="17">
    <location>
        <begin position="149"/>
        <end position="598"/>
    </location>
</feature>
<dbReference type="FunFam" id="3.40.50.140:FF:000004">
    <property type="entry name" value="DNA topoisomerase 3"/>
    <property type="match status" value="1"/>
</dbReference>
<dbReference type="PANTHER" id="PTHR11390">
    <property type="entry name" value="PROKARYOTIC DNA TOPOISOMERASE"/>
    <property type="match status" value="1"/>
</dbReference>
<dbReference type="GO" id="GO:0006281">
    <property type="term" value="P:DNA repair"/>
    <property type="evidence" value="ECO:0007669"/>
    <property type="project" value="TreeGrafter"/>
</dbReference>
<dbReference type="InterPro" id="IPR013824">
    <property type="entry name" value="Topo_IA_cen_sub1"/>
</dbReference>
<dbReference type="CDD" id="cd03362">
    <property type="entry name" value="TOPRIM_TopoIA_TopoIII"/>
    <property type="match status" value="1"/>
</dbReference>
<dbReference type="GO" id="GO:0003917">
    <property type="term" value="F:DNA topoisomerase type I (single strand cut, ATP-independent) activity"/>
    <property type="evidence" value="ECO:0007669"/>
    <property type="project" value="UniProtKB-EC"/>
</dbReference>
<protein>
    <recommendedName>
        <fullName evidence="3">DNA topoisomerase</fullName>
        <ecNumber evidence="3">5.6.2.1</ecNumber>
    </recommendedName>
    <alternativeName>
        <fullName evidence="15">Omega-protein</fullName>
    </alternativeName>
    <alternativeName>
        <fullName evidence="14">Relaxing enzyme</fullName>
    </alternativeName>
    <alternativeName>
        <fullName evidence="12">Swivelase</fullName>
    </alternativeName>
    <alternativeName>
        <fullName evidence="13">Untwisting enzyme</fullName>
    </alternativeName>
</protein>
<evidence type="ECO:0000256" key="10">
    <source>
        <dbReference type="ARBA" id="ARBA00023125"/>
    </source>
</evidence>
<organism evidence="18 19">
    <name type="scientific">Pseudomonas fluorescens</name>
    <dbReference type="NCBI Taxonomy" id="294"/>
    <lineage>
        <taxon>Bacteria</taxon>
        <taxon>Pseudomonadati</taxon>
        <taxon>Pseudomonadota</taxon>
        <taxon>Gammaproteobacteria</taxon>
        <taxon>Pseudomonadales</taxon>
        <taxon>Pseudomonadaceae</taxon>
        <taxon>Pseudomonas</taxon>
    </lineage>
</organism>
<dbReference type="Proteomes" id="UP000239731">
    <property type="component" value="Unassembled WGS sequence"/>
</dbReference>
<proteinExistence type="inferred from homology"/>
<keyword evidence="4" id="KW-0479">Metal-binding</keyword>
<evidence type="ECO:0000256" key="2">
    <source>
        <dbReference type="ARBA" id="ARBA00009446"/>
    </source>
</evidence>
<dbReference type="SUPFAM" id="SSF56712">
    <property type="entry name" value="Prokaryotic type I DNA topoisomerase"/>
    <property type="match status" value="1"/>
</dbReference>
<dbReference type="InterPro" id="IPR013825">
    <property type="entry name" value="Topo_IA_cen_sub2"/>
</dbReference>
<dbReference type="SMART" id="SM00437">
    <property type="entry name" value="TOP1Ac"/>
    <property type="match status" value="1"/>
</dbReference>
<gene>
    <name evidence="18" type="ORF">C7A10_27580</name>
</gene>
<dbReference type="Gene3D" id="3.30.65.10">
    <property type="entry name" value="Bacterial Topoisomerase I, domain 1"/>
    <property type="match status" value="1"/>
</dbReference>
<dbReference type="InterPro" id="IPR023405">
    <property type="entry name" value="Topo_IA_core_domain"/>
</dbReference>
<dbReference type="InterPro" id="IPR013826">
    <property type="entry name" value="Topo_IA_cen_sub3"/>
</dbReference>
<evidence type="ECO:0000256" key="1">
    <source>
        <dbReference type="ARBA" id="ARBA00000213"/>
    </source>
</evidence>
<name>A0A2T0HPT9_PSEFL</name>
<comment type="caution">
    <text evidence="18">The sequence shown here is derived from an EMBL/GenBank/DDBJ whole genome shotgun (WGS) entry which is preliminary data.</text>
</comment>
<keyword evidence="11 18" id="KW-0413">Isomerase</keyword>
<keyword evidence="9" id="KW-0799">Topoisomerase</keyword>
<evidence type="ECO:0000256" key="13">
    <source>
        <dbReference type="ARBA" id="ARBA00031985"/>
    </source>
</evidence>
<dbReference type="CDD" id="cd00186">
    <property type="entry name" value="TOP1Ac"/>
    <property type="match status" value="1"/>
</dbReference>
<evidence type="ECO:0000256" key="5">
    <source>
        <dbReference type="ARBA" id="ARBA00022737"/>
    </source>
</evidence>
<dbReference type="GO" id="GO:0003677">
    <property type="term" value="F:DNA binding"/>
    <property type="evidence" value="ECO:0007669"/>
    <property type="project" value="UniProtKB-KW"/>
</dbReference>
<dbReference type="EC" id="5.6.2.1" evidence="3"/>
<dbReference type="Pfam" id="PF01396">
    <property type="entry name" value="Zn_ribbon_Top1"/>
    <property type="match status" value="1"/>
</dbReference>
<evidence type="ECO:0000256" key="8">
    <source>
        <dbReference type="ARBA" id="ARBA00022842"/>
    </source>
</evidence>
<dbReference type="Gene3D" id="1.10.290.10">
    <property type="entry name" value="Topoisomerase I, domain 4"/>
    <property type="match status" value="1"/>
</dbReference>
<dbReference type="GO" id="GO:0043597">
    <property type="term" value="C:cytoplasmic replication fork"/>
    <property type="evidence" value="ECO:0007669"/>
    <property type="project" value="TreeGrafter"/>
</dbReference>
<dbReference type="InterPro" id="IPR005738">
    <property type="entry name" value="TopoIII"/>
</dbReference>
<dbReference type="Gene3D" id="2.70.20.10">
    <property type="entry name" value="Topoisomerase I, domain 3"/>
    <property type="match status" value="1"/>
</dbReference>
<keyword evidence="8" id="KW-0460">Magnesium</keyword>
<evidence type="ECO:0000256" key="9">
    <source>
        <dbReference type="ARBA" id="ARBA00023029"/>
    </source>
</evidence>